<evidence type="ECO:0000313" key="1">
    <source>
        <dbReference type="EMBL" id="RZS32200.1"/>
    </source>
</evidence>
<dbReference type="Proteomes" id="UP000294257">
    <property type="component" value="Unassembled WGS sequence"/>
</dbReference>
<keyword evidence="2" id="KW-1185">Reference proteome</keyword>
<gene>
    <name evidence="1" type="ORF">EV193_11341</name>
</gene>
<name>A0A4Q7KE54_9PSEU</name>
<proteinExistence type="predicted"/>
<organism evidence="1 2">
    <name type="scientific">Herbihabitans rhizosphaerae</name>
    <dbReference type="NCBI Taxonomy" id="1872711"/>
    <lineage>
        <taxon>Bacteria</taxon>
        <taxon>Bacillati</taxon>
        <taxon>Actinomycetota</taxon>
        <taxon>Actinomycetes</taxon>
        <taxon>Pseudonocardiales</taxon>
        <taxon>Pseudonocardiaceae</taxon>
        <taxon>Herbihabitans</taxon>
    </lineage>
</organism>
<sequence length="96" mass="10486">MDTKQALDYWALEGGEKAPVAAEVTDTAPQVFAVCEIERELEEGEVADTRVLAWGLVLPNRVEVVSVDPGMRGTFKSVHSAMELFSRLAEVGIVRP</sequence>
<protein>
    <submittedName>
        <fullName evidence="1">Uncharacterized protein</fullName>
    </submittedName>
</protein>
<evidence type="ECO:0000313" key="2">
    <source>
        <dbReference type="Proteomes" id="UP000294257"/>
    </source>
</evidence>
<comment type="caution">
    <text evidence="1">The sequence shown here is derived from an EMBL/GenBank/DDBJ whole genome shotgun (WGS) entry which is preliminary data.</text>
</comment>
<reference evidence="1 2" key="1">
    <citation type="submission" date="2019-02" db="EMBL/GenBank/DDBJ databases">
        <title>Genomic Encyclopedia of Type Strains, Phase IV (KMG-IV): sequencing the most valuable type-strain genomes for metagenomic binning, comparative biology and taxonomic classification.</title>
        <authorList>
            <person name="Goeker M."/>
        </authorList>
    </citation>
    <scope>NUCLEOTIDE SEQUENCE [LARGE SCALE GENOMIC DNA]</scope>
    <source>
        <strain evidence="1 2">DSM 101727</strain>
    </source>
</reference>
<dbReference type="AlphaFoldDB" id="A0A4Q7KE54"/>
<dbReference type="RefSeq" id="WP_207222845.1">
    <property type="nucleotide sequence ID" value="NZ_SGWQ01000013.1"/>
</dbReference>
<dbReference type="EMBL" id="SGWQ01000013">
    <property type="protein sequence ID" value="RZS32200.1"/>
    <property type="molecule type" value="Genomic_DNA"/>
</dbReference>
<accession>A0A4Q7KE54</accession>